<evidence type="ECO:0000313" key="3">
    <source>
        <dbReference type="EMBL" id="ASW00176.1"/>
    </source>
</evidence>
<dbReference type="EMBL" id="CP022989">
    <property type="protein sequence ID" value="ASW00176.1"/>
    <property type="molecule type" value="Genomic_DNA"/>
</dbReference>
<dbReference type="InterPro" id="IPR002656">
    <property type="entry name" value="Acyl_transf_3_dom"/>
</dbReference>
<gene>
    <name evidence="3" type="ORF">CJU94_19705</name>
</gene>
<proteinExistence type="predicted"/>
<reference evidence="3 4" key="1">
    <citation type="submission" date="2017-08" db="EMBL/GenBank/DDBJ databases">
        <title>Identification and genetic characteristics of simultaneous BTEX- and naphthalene-degrading Paraburkholderia sp. BN5 isolated from petroleum-contaminated soil.</title>
        <authorList>
            <person name="Lee Y."/>
            <person name="Jeon C.O."/>
        </authorList>
    </citation>
    <scope>NUCLEOTIDE SEQUENCE [LARGE SCALE GENOMIC DNA]</scope>
    <source>
        <strain evidence="3 4">BN5</strain>
    </source>
</reference>
<organism evidence="3 4">
    <name type="scientific">Paraburkholderia aromaticivorans</name>
    <dbReference type="NCBI Taxonomy" id="2026199"/>
    <lineage>
        <taxon>Bacteria</taxon>
        <taxon>Pseudomonadati</taxon>
        <taxon>Pseudomonadota</taxon>
        <taxon>Betaproteobacteria</taxon>
        <taxon>Burkholderiales</taxon>
        <taxon>Burkholderiaceae</taxon>
        <taxon>Paraburkholderia</taxon>
    </lineage>
</organism>
<feature type="transmembrane region" description="Helical" evidence="1">
    <location>
        <begin position="252"/>
        <end position="268"/>
    </location>
</feature>
<sequence length="455" mass="50859">MLRSVRFHMRFFPGAGRTAIESMVGDASQQRRVQDKACVRLAQIAVIARAERTHRAAEPSQLQLYRHVQKIIECHYPRSGIFRRAPRNGPMNQPQHLRIAGLDGLRALSVIAVFLAHTGLAGVVGGGYVGVDVFFVLSGYLITSLLVAEHSRTGRIDLPAFYWRRARRLYPALSLMLVGVTAYCLIFPVSLRVGWEVLPAFFYVMNWVRALGIYDAHLTGHAWTLAVEEQFYLIWPLILLGVLKLWPRRVSIGIALLVLTVIGWRSYLMSLDLPMARIYCGFDTHSDGLLIGALLATAPRRWAYCAGKLWPAAAAYLAFVMFSETGIEFSLRAVGYPLTSLAAALIIAKVVTQQRSALVRALNVGPLAGFGRVSYGFYLWHYVVLQSMLYGGYETMGAFFGEFSHPRIAMVSITFVISTALTLFSWFVIEKPAMRLRLPWRRSAARARAGGMEAR</sequence>
<keyword evidence="4" id="KW-1185">Reference proteome</keyword>
<dbReference type="GO" id="GO:0016020">
    <property type="term" value="C:membrane"/>
    <property type="evidence" value="ECO:0007669"/>
    <property type="project" value="TreeGrafter"/>
</dbReference>
<feature type="transmembrane region" description="Helical" evidence="1">
    <location>
        <begin position="333"/>
        <end position="352"/>
    </location>
</feature>
<evidence type="ECO:0000256" key="1">
    <source>
        <dbReference type="SAM" id="Phobius"/>
    </source>
</evidence>
<feature type="transmembrane region" description="Helical" evidence="1">
    <location>
        <begin position="408"/>
        <end position="429"/>
    </location>
</feature>
<dbReference type="KEGG" id="parb:CJU94_19705"/>
<feature type="transmembrane region" description="Helical" evidence="1">
    <location>
        <begin position="169"/>
        <end position="191"/>
    </location>
</feature>
<feature type="transmembrane region" description="Helical" evidence="1">
    <location>
        <begin position="230"/>
        <end position="246"/>
    </location>
</feature>
<feature type="domain" description="Acyltransferase 3" evidence="2">
    <location>
        <begin position="100"/>
        <end position="427"/>
    </location>
</feature>
<keyword evidence="1" id="KW-0812">Transmembrane</keyword>
<dbReference type="PANTHER" id="PTHR23028">
    <property type="entry name" value="ACETYLTRANSFERASE"/>
    <property type="match status" value="1"/>
</dbReference>
<dbReference type="GO" id="GO:0016747">
    <property type="term" value="F:acyltransferase activity, transferring groups other than amino-acyl groups"/>
    <property type="evidence" value="ECO:0007669"/>
    <property type="project" value="InterPro"/>
</dbReference>
<feature type="transmembrane region" description="Helical" evidence="1">
    <location>
        <begin position="105"/>
        <end position="123"/>
    </location>
</feature>
<dbReference type="PANTHER" id="PTHR23028:SF53">
    <property type="entry name" value="ACYL_TRANSF_3 DOMAIN-CONTAINING PROTEIN"/>
    <property type="match status" value="1"/>
</dbReference>
<dbReference type="InterPro" id="IPR050879">
    <property type="entry name" value="Acyltransferase_3"/>
</dbReference>
<accession>A0A248VMD5</accession>
<dbReference type="AlphaFoldDB" id="A0A248VMD5"/>
<feature type="transmembrane region" description="Helical" evidence="1">
    <location>
        <begin position="129"/>
        <end position="148"/>
    </location>
</feature>
<keyword evidence="1" id="KW-1133">Transmembrane helix</keyword>
<name>A0A248VMD5_9BURK</name>
<evidence type="ECO:0000313" key="4">
    <source>
        <dbReference type="Proteomes" id="UP000215158"/>
    </source>
</evidence>
<keyword evidence="1" id="KW-0472">Membrane</keyword>
<evidence type="ECO:0000259" key="2">
    <source>
        <dbReference type="Pfam" id="PF01757"/>
    </source>
</evidence>
<protein>
    <recommendedName>
        <fullName evidence="2">Acyltransferase 3 domain-containing protein</fullName>
    </recommendedName>
</protein>
<dbReference type="Proteomes" id="UP000215158">
    <property type="component" value="Chromosome 1"/>
</dbReference>
<dbReference type="Pfam" id="PF01757">
    <property type="entry name" value="Acyl_transf_3"/>
    <property type="match status" value="1"/>
</dbReference>
<dbReference type="GO" id="GO:0009103">
    <property type="term" value="P:lipopolysaccharide biosynthetic process"/>
    <property type="evidence" value="ECO:0007669"/>
    <property type="project" value="TreeGrafter"/>
</dbReference>